<protein>
    <recommendedName>
        <fullName evidence="3">Lipoprotein</fullName>
    </recommendedName>
</protein>
<dbReference type="Proteomes" id="UP001165279">
    <property type="component" value="Unassembled WGS sequence"/>
</dbReference>
<name>A0ABS9P2S7_9RHOB</name>
<feature type="non-terminal residue" evidence="1">
    <location>
        <position position="122"/>
    </location>
</feature>
<dbReference type="RefSeq" id="WP_238906449.1">
    <property type="nucleotide sequence ID" value="NZ_JAKOEM010000043.1"/>
</dbReference>
<comment type="caution">
    <text evidence="1">The sequence shown here is derived from an EMBL/GenBank/DDBJ whole genome shotgun (WGS) entry which is preliminary data.</text>
</comment>
<reference evidence="1" key="1">
    <citation type="submission" date="2022-02" db="EMBL/GenBank/DDBJ databases">
        <title>The genome sequence of Ruegeria sp. 1NDH52C.</title>
        <authorList>
            <person name="Du J."/>
        </authorList>
    </citation>
    <scope>NUCLEOTIDE SEQUENCE</scope>
    <source>
        <strain evidence="1">1NDH52C</strain>
    </source>
</reference>
<sequence>MRKTLTFTFILVSNLSGCSTPSDVAATKSLGVVTASGDINAATYCVRKRKESEGTLYNSVAGLDFFPTPNGTELHLYGHGDHRVTMAIAYYSRTESGYSVDVKATELANGNQLLKWVRSCAS</sequence>
<organism evidence="1 2">
    <name type="scientific">Ruegeria alba</name>
    <dbReference type="NCBI Taxonomy" id="2916756"/>
    <lineage>
        <taxon>Bacteria</taxon>
        <taxon>Pseudomonadati</taxon>
        <taxon>Pseudomonadota</taxon>
        <taxon>Alphaproteobacteria</taxon>
        <taxon>Rhodobacterales</taxon>
        <taxon>Roseobacteraceae</taxon>
        <taxon>Ruegeria</taxon>
    </lineage>
</organism>
<evidence type="ECO:0000313" key="2">
    <source>
        <dbReference type="Proteomes" id="UP001165279"/>
    </source>
</evidence>
<keyword evidence="2" id="KW-1185">Reference proteome</keyword>
<proteinExistence type="predicted"/>
<dbReference type="EMBL" id="JAKOEM010000043">
    <property type="protein sequence ID" value="MCG6560789.1"/>
    <property type="molecule type" value="Genomic_DNA"/>
</dbReference>
<accession>A0ABS9P2S7</accession>
<gene>
    <name evidence="1" type="ORF">MB818_21525</name>
</gene>
<evidence type="ECO:0000313" key="1">
    <source>
        <dbReference type="EMBL" id="MCG6560789.1"/>
    </source>
</evidence>
<evidence type="ECO:0008006" key="3">
    <source>
        <dbReference type="Google" id="ProtNLM"/>
    </source>
</evidence>